<gene>
    <name evidence="11" type="ORF">DGAL_LOCUS171</name>
</gene>
<dbReference type="Pfam" id="PF01694">
    <property type="entry name" value="Rhomboid"/>
    <property type="match status" value="1"/>
</dbReference>
<name>A0A8J2RFL8_9CRUS</name>
<dbReference type="AlphaFoldDB" id="A0A8J2RFL8"/>
<dbReference type="GO" id="GO:0006465">
    <property type="term" value="P:signal peptide processing"/>
    <property type="evidence" value="ECO:0007669"/>
    <property type="project" value="TreeGrafter"/>
</dbReference>
<evidence type="ECO:0000256" key="6">
    <source>
        <dbReference type="ARBA" id="ARBA00022801"/>
    </source>
</evidence>
<feature type="transmembrane region" description="Helical" evidence="9">
    <location>
        <begin position="172"/>
        <end position="195"/>
    </location>
</feature>
<dbReference type="PANTHER" id="PTHR43731:SF14">
    <property type="entry name" value="PRESENILIN-ASSOCIATED RHOMBOID-LIKE PROTEIN, MITOCHONDRIAL"/>
    <property type="match status" value="1"/>
</dbReference>
<dbReference type="InterPro" id="IPR050925">
    <property type="entry name" value="Rhomboid_protease_S54"/>
</dbReference>
<dbReference type="Proteomes" id="UP000789390">
    <property type="component" value="Unassembled WGS sequence"/>
</dbReference>
<feature type="transmembrane region" description="Helical" evidence="9">
    <location>
        <begin position="239"/>
        <end position="256"/>
    </location>
</feature>
<evidence type="ECO:0000256" key="7">
    <source>
        <dbReference type="ARBA" id="ARBA00022989"/>
    </source>
</evidence>
<comment type="similarity">
    <text evidence="3">Belongs to the peptidase S54 family.</text>
</comment>
<keyword evidence="8 9" id="KW-0472">Membrane</keyword>
<keyword evidence="7 9" id="KW-1133">Transmembrane helix</keyword>
<dbReference type="Gene3D" id="1.20.1540.10">
    <property type="entry name" value="Rhomboid-like"/>
    <property type="match status" value="1"/>
</dbReference>
<comment type="catalytic activity">
    <reaction evidence="1">
        <text>Cleaves type-1 transmembrane domains using a catalytic dyad composed of serine and histidine that are contributed by different transmembrane domains.</text>
        <dbReference type="EC" id="3.4.21.105"/>
    </reaction>
</comment>
<dbReference type="InterPro" id="IPR022764">
    <property type="entry name" value="Peptidase_S54_rhomboid_dom"/>
</dbReference>
<organism evidence="11 12">
    <name type="scientific">Daphnia galeata</name>
    <dbReference type="NCBI Taxonomy" id="27404"/>
    <lineage>
        <taxon>Eukaryota</taxon>
        <taxon>Metazoa</taxon>
        <taxon>Ecdysozoa</taxon>
        <taxon>Arthropoda</taxon>
        <taxon>Crustacea</taxon>
        <taxon>Branchiopoda</taxon>
        <taxon>Diplostraca</taxon>
        <taxon>Cladocera</taxon>
        <taxon>Anomopoda</taxon>
        <taxon>Daphniidae</taxon>
        <taxon>Daphnia</taxon>
    </lineage>
</organism>
<dbReference type="SUPFAM" id="SSF144091">
    <property type="entry name" value="Rhomboid-like"/>
    <property type="match status" value="1"/>
</dbReference>
<feature type="transmembrane region" description="Helical" evidence="9">
    <location>
        <begin position="135"/>
        <end position="151"/>
    </location>
</feature>
<dbReference type="PANTHER" id="PTHR43731">
    <property type="entry name" value="RHOMBOID PROTEASE"/>
    <property type="match status" value="1"/>
</dbReference>
<keyword evidence="12" id="KW-1185">Reference proteome</keyword>
<dbReference type="EMBL" id="CAKKLH010000001">
    <property type="protein sequence ID" value="CAH0098124.1"/>
    <property type="molecule type" value="Genomic_DNA"/>
</dbReference>
<comment type="subcellular location">
    <subcellularLocation>
        <location evidence="2">Membrane</location>
        <topology evidence="2">Multi-pass membrane protein</topology>
    </subcellularLocation>
</comment>
<keyword evidence="5 9" id="KW-0812">Transmembrane</keyword>
<dbReference type="OrthoDB" id="10260614at2759"/>
<keyword evidence="6" id="KW-0378">Hydrolase</keyword>
<evidence type="ECO:0000313" key="12">
    <source>
        <dbReference type="Proteomes" id="UP000789390"/>
    </source>
</evidence>
<feature type="domain" description="Peptidase S54 rhomboid" evidence="10">
    <location>
        <begin position="174"/>
        <end position="315"/>
    </location>
</feature>
<evidence type="ECO:0000256" key="5">
    <source>
        <dbReference type="ARBA" id="ARBA00022692"/>
    </source>
</evidence>
<comment type="caution">
    <text evidence="11">The sequence shown here is derived from an EMBL/GenBank/DDBJ whole genome shotgun (WGS) entry which is preliminary data.</text>
</comment>
<dbReference type="InterPro" id="IPR035952">
    <property type="entry name" value="Rhomboid-like_sf"/>
</dbReference>
<evidence type="ECO:0000313" key="11">
    <source>
        <dbReference type="EMBL" id="CAH0098124.1"/>
    </source>
</evidence>
<dbReference type="GO" id="GO:0016020">
    <property type="term" value="C:membrane"/>
    <property type="evidence" value="ECO:0007669"/>
    <property type="project" value="UniProtKB-SubCell"/>
</dbReference>
<proteinExistence type="inferred from homology"/>
<evidence type="ECO:0000256" key="1">
    <source>
        <dbReference type="ARBA" id="ARBA00000156"/>
    </source>
</evidence>
<evidence type="ECO:0000256" key="4">
    <source>
        <dbReference type="ARBA" id="ARBA00013039"/>
    </source>
</evidence>
<dbReference type="FunFam" id="1.20.1540.10:FF:000012">
    <property type="entry name" value="Rhomboid family protein"/>
    <property type="match status" value="1"/>
</dbReference>
<evidence type="ECO:0000256" key="2">
    <source>
        <dbReference type="ARBA" id="ARBA00004141"/>
    </source>
</evidence>
<sequence length="343" mass="39103">MLSMHRFPIAITRQSLLSVKKGNLRQIVFKDGKWTGRGGSSRLQSRVELISESNTLQIQSKGRLLGPFFFTAGFTGSCFALASIWEYENMRSKALQFKQKTTNWIERQQNNLKNGSFRNHMNKWWNSQNLTEGQKLFYCILLANTTVFLAWKIPSMRPFMISYFCSNPFARAVCWPMVFSTFSHNMFLHFGANMYVLHSFMNVTTHSNMGKEQFLGFYLSAGVISSLASHIFKTALRMPGVSLGASGAIMGVLAYFCSQHPDAQLQIALVPGFTFTADSGLKAILCLDTVGLIMRWKLFDHAAHLGGALFGLFWSHWGQKDIWNRRVHFMQKWHNFRNGSKSD</sequence>
<dbReference type="EC" id="3.4.21.105" evidence="4"/>
<evidence type="ECO:0000259" key="10">
    <source>
        <dbReference type="Pfam" id="PF01694"/>
    </source>
</evidence>
<feature type="transmembrane region" description="Helical" evidence="9">
    <location>
        <begin position="215"/>
        <end position="232"/>
    </location>
</feature>
<evidence type="ECO:0000256" key="9">
    <source>
        <dbReference type="SAM" id="Phobius"/>
    </source>
</evidence>
<feature type="transmembrane region" description="Helical" evidence="9">
    <location>
        <begin position="64"/>
        <end position="85"/>
    </location>
</feature>
<accession>A0A8J2RFL8</accession>
<evidence type="ECO:0000256" key="8">
    <source>
        <dbReference type="ARBA" id="ARBA00023136"/>
    </source>
</evidence>
<evidence type="ECO:0000256" key="3">
    <source>
        <dbReference type="ARBA" id="ARBA00009045"/>
    </source>
</evidence>
<protein>
    <recommendedName>
        <fullName evidence="4">rhomboid protease</fullName>
        <ecNumber evidence="4">3.4.21.105</ecNumber>
    </recommendedName>
</protein>
<reference evidence="11" key="1">
    <citation type="submission" date="2021-11" db="EMBL/GenBank/DDBJ databases">
        <authorList>
            <person name="Schell T."/>
        </authorList>
    </citation>
    <scope>NUCLEOTIDE SEQUENCE</scope>
    <source>
        <strain evidence="11">M5</strain>
    </source>
</reference>
<dbReference type="GO" id="GO:0004252">
    <property type="term" value="F:serine-type endopeptidase activity"/>
    <property type="evidence" value="ECO:0007669"/>
    <property type="project" value="InterPro"/>
</dbReference>